<evidence type="ECO:0000313" key="1">
    <source>
        <dbReference type="EMBL" id="KAF7802092.1"/>
    </source>
</evidence>
<accession>A0A834SF14</accession>
<sequence length="79" mass="9198">MLITVRAFAGQISLREMLRRLVHLQVPRFRFEGFDVSESSESSLVALQHKSRWRLVAKFEPKESREITPSRAPPCMNLE</sequence>
<comment type="caution">
    <text evidence="1">The sequence shown here is derived from an EMBL/GenBank/DDBJ whole genome shotgun (WGS) entry which is preliminary data.</text>
</comment>
<protein>
    <submittedName>
        <fullName evidence="1">Uncharacterized protein</fullName>
    </submittedName>
</protein>
<keyword evidence="2" id="KW-1185">Reference proteome</keyword>
<reference evidence="1" key="1">
    <citation type="submission" date="2020-09" db="EMBL/GenBank/DDBJ databases">
        <title>Genome-Enabled Discovery of Anthraquinone Biosynthesis in Senna tora.</title>
        <authorList>
            <person name="Kang S.-H."/>
            <person name="Pandey R.P."/>
            <person name="Lee C.-M."/>
            <person name="Sim J.-S."/>
            <person name="Jeong J.-T."/>
            <person name="Choi B.-S."/>
            <person name="Jung M."/>
            <person name="Ginzburg D."/>
            <person name="Zhao K."/>
            <person name="Won S.Y."/>
            <person name="Oh T.-J."/>
            <person name="Yu Y."/>
            <person name="Kim N.-H."/>
            <person name="Lee O.R."/>
            <person name="Lee T.-H."/>
            <person name="Bashyal P."/>
            <person name="Kim T.-S."/>
            <person name="Lee W.-H."/>
            <person name="Kawkins C."/>
            <person name="Kim C.-K."/>
            <person name="Kim J.S."/>
            <person name="Ahn B.O."/>
            <person name="Rhee S.Y."/>
            <person name="Sohng J.K."/>
        </authorList>
    </citation>
    <scope>NUCLEOTIDE SEQUENCE</scope>
    <source>
        <tissue evidence="1">Leaf</tissue>
    </source>
</reference>
<dbReference type="AlphaFoldDB" id="A0A834SF14"/>
<organism evidence="1 2">
    <name type="scientific">Senna tora</name>
    <dbReference type="NCBI Taxonomy" id="362788"/>
    <lineage>
        <taxon>Eukaryota</taxon>
        <taxon>Viridiplantae</taxon>
        <taxon>Streptophyta</taxon>
        <taxon>Embryophyta</taxon>
        <taxon>Tracheophyta</taxon>
        <taxon>Spermatophyta</taxon>
        <taxon>Magnoliopsida</taxon>
        <taxon>eudicotyledons</taxon>
        <taxon>Gunneridae</taxon>
        <taxon>Pentapetalae</taxon>
        <taxon>rosids</taxon>
        <taxon>fabids</taxon>
        <taxon>Fabales</taxon>
        <taxon>Fabaceae</taxon>
        <taxon>Caesalpinioideae</taxon>
        <taxon>Cassia clade</taxon>
        <taxon>Senna</taxon>
    </lineage>
</organism>
<gene>
    <name evidence="1" type="ORF">G2W53_041203</name>
</gene>
<proteinExistence type="predicted"/>
<dbReference type="Proteomes" id="UP000634136">
    <property type="component" value="Unassembled WGS sequence"/>
</dbReference>
<dbReference type="EMBL" id="JAAIUW010000013">
    <property type="protein sequence ID" value="KAF7802092.1"/>
    <property type="molecule type" value="Genomic_DNA"/>
</dbReference>
<name>A0A834SF14_9FABA</name>
<evidence type="ECO:0000313" key="2">
    <source>
        <dbReference type="Proteomes" id="UP000634136"/>
    </source>
</evidence>